<dbReference type="STRING" id="937218.SAMN06297251_115100"/>
<reference evidence="2 3" key="1">
    <citation type="submission" date="2017-04" db="EMBL/GenBank/DDBJ databases">
        <authorList>
            <person name="Afonso C.L."/>
            <person name="Miller P.J."/>
            <person name="Scott M.A."/>
            <person name="Spackman E."/>
            <person name="Goraichik I."/>
            <person name="Dimitrov K.M."/>
            <person name="Suarez D.L."/>
            <person name="Swayne D.E."/>
        </authorList>
    </citation>
    <scope>NUCLEOTIDE SEQUENCE [LARGE SCALE GENOMIC DNA]</scope>
    <source>
        <strain evidence="2 3">CGMCC 1.10972</strain>
    </source>
</reference>
<evidence type="ECO:0000313" key="3">
    <source>
        <dbReference type="Proteomes" id="UP000192656"/>
    </source>
</evidence>
<dbReference type="Gene3D" id="3.50.50.60">
    <property type="entry name" value="FAD/NAD(P)-binding domain"/>
    <property type="match status" value="1"/>
</dbReference>
<dbReference type="AlphaFoldDB" id="A0A1W2DJC1"/>
<dbReference type="EMBL" id="FWXR01000015">
    <property type="protein sequence ID" value="SMC97631.1"/>
    <property type="molecule type" value="Genomic_DNA"/>
</dbReference>
<dbReference type="Pfam" id="PF12831">
    <property type="entry name" value="FAD_oxidored"/>
    <property type="match status" value="1"/>
</dbReference>
<accession>A0A1W2DJC1</accession>
<dbReference type="GO" id="GO:0016491">
    <property type="term" value="F:oxidoreductase activity"/>
    <property type="evidence" value="ECO:0007669"/>
    <property type="project" value="UniProtKB-KW"/>
</dbReference>
<dbReference type="PANTHER" id="PTHR42949">
    <property type="entry name" value="ANAEROBIC GLYCEROL-3-PHOSPHATE DEHYDROGENASE SUBUNIT B"/>
    <property type="match status" value="1"/>
</dbReference>
<organism evidence="2 3">
    <name type="scientific">Fulvimarina manganoxydans</name>
    <dbReference type="NCBI Taxonomy" id="937218"/>
    <lineage>
        <taxon>Bacteria</taxon>
        <taxon>Pseudomonadati</taxon>
        <taxon>Pseudomonadota</taxon>
        <taxon>Alphaproteobacteria</taxon>
        <taxon>Hyphomicrobiales</taxon>
        <taxon>Aurantimonadaceae</taxon>
        <taxon>Fulvimarina</taxon>
    </lineage>
</organism>
<evidence type="ECO:0000313" key="2">
    <source>
        <dbReference type="EMBL" id="SMC97631.1"/>
    </source>
</evidence>
<dbReference type="PANTHER" id="PTHR42949:SF3">
    <property type="entry name" value="ANAEROBIC GLYCEROL-3-PHOSPHATE DEHYDROGENASE SUBUNIT B"/>
    <property type="match status" value="1"/>
</dbReference>
<dbReference type="SUPFAM" id="SSF51905">
    <property type="entry name" value="FAD/NAD(P)-binding domain"/>
    <property type="match status" value="1"/>
</dbReference>
<keyword evidence="1" id="KW-0560">Oxidoreductase</keyword>
<name>A0A1W2DJC1_9HYPH</name>
<sequence length="153" mass="16587">MATPFEYATTVAELYDGLEASSQNRFPSLKFDVGAVNSLFSPFFVAGFYFKTFMWPASFWEKIYEPAIRRAAGLGHASDEADPDRYEKAYAFCDVLVIGSGPSGLAAALSVGRSGAQVILTDEDFALGGRLNAERYEVDGMAGHAYAARAVEE</sequence>
<keyword evidence="3" id="KW-1185">Reference proteome</keyword>
<dbReference type="RefSeq" id="WP_244556979.1">
    <property type="nucleotide sequence ID" value="NZ_FWXR01000015.1"/>
</dbReference>
<dbReference type="Proteomes" id="UP000192656">
    <property type="component" value="Unassembled WGS sequence"/>
</dbReference>
<evidence type="ECO:0000256" key="1">
    <source>
        <dbReference type="ARBA" id="ARBA00023002"/>
    </source>
</evidence>
<dbReference type="InterPro" id="IPR036188">
    <property type="entry name" value="FAD/NAD-bd_sf"/>
</dbReference>
<dbReference type="InterPro" id="IPR051691">
    <property type="entry name" value="Metab_Enz_Cyan_OpOx_G3PDH"/>
</dbReference>
<protein>
    <submittedName>
        <fullName evidence="2">FAD dependent oxidoreductase</fullName>
    </submittedName>
</protein>
<gene>
    <name evidence="2" type="ORF">SAMN06297251_115100</name>
</gene>
<proteinExistence type="predicted"/>